<dbReference type="InterPro" id="IPR027385">
    <property type="entry name" value="Beta-barrel_OMP"/>
</dbReference>
<evidence type="ECO:0000256" key="3">
    <source>
        <dbReference type="SAM" id="SignalP"/>
    </source>
</evidence>
<dbReference type="Pfam" id="PF13505">
    <property type="entry name" value="OMP_b-brl"/>
    <property type="match status" value="1"/>
</dbReference>
<feature type="signal peptide" evidence="3">
    <location>
        <begin position="1"/>
        <end position="22"/>
    </location>
</feature>
<evidence type="ECO:0000259" key="4">
    <source>
        <dbReference type="Pfam" id="PF13505"/>
    </source>
</evidence>
<feature type="chain" id="PRO_5047310312" evidence="3">
    <location>
        <begin position="23"/>
        <end position="182"/>
    </location>
</feature>
<evidence type="ECO:0000256" key="2">
    <source>
        <dbReference type="ARBA" id="ARBA00022729"/>
    </source>
</evidence>
<comment type="subcellular location">
    <subcellularLocation>
        <location evidence="1">Cell outer membrane</location>
    </subcellularLocation>
</comment>
<gene>
    <name evidence="5" type="ORF">KZJ38_04140</name>
</gene>
<accession>A0ABX8UMJ1</accession>
<protein>
    <submittedName>
        <fullName evidence="5">Porin family protein</fullName>
    </submittedName>
</protein>
<dbReference type="Proteomes" id="UP000826462">
    <property type="component" value="Chromosome 1"/>
</dbReference>
<dbReference type="EMBL" id="CP080095">
    <property type="protein sequence ID" value="QYD69562.1"/>
    <property type="molecule type" value="Genomic_DNA"/>
</dbReference>
<reference evidence="5 6" key="1">
    <citation type="submission" date="2021-07" db="EMBL/GenBank/DDBJ databases">
        <title>Paraburkholderia edwinii protects Aspergillus sp. from phenazines by acting as a toxin sponge.</title>
        <authorList>
            <person name="Dahlstrom K.M."/>
            <person name="Newman D.K."/>
        </authorList>
    </citation>
    <scope>NUCLEOTIDE SEQUENCE [LARGE SCALE GENOMIC DNA]</scope>
    <source>
        <strain evidence="5 6">Pe01</strain>
    </source>
</reference>
<sequence length="182" mass="19182">MTSIKLWLAAFTFAALAGVAHAQTPPQSPDSQSAAAQTVHSEFAGPYAGIKVGGNWSDASGVVNKSTHGTGFFGAMAGYGFDVGPVVLGAEVFADLHGGSTTKDDGGLDLRIGVPFNKVMPYARIGFTSAWPDTRLHGGLGIEYAIYKNIHISGEWTADQSNSNGTKRTNNSFTVGLTYYFR</sequence>
<dbReference type="InterPro" id="IPR011250">
    <property type="entry name" value="OMP/PagP_B-barrel"/>
</dbReference>
<organism evidence="5 6">
    <name type="scientific">Paraburkholderia edwinii</name>
    <dbReference type="NCBI Taxonomy" id="2861782"/>
    <lineage>
        <taxon>Bacteria</taxon>
        <taxon>Pseudomonadati</taxon>
        <taxon>Pseudomonadota</taxon>
        <taxon>Betaproteobacteria</taxon>
        <taxon>Burkholderiales</taxon>
        <taxon>Burkholderiaceae</taxon>
        <taxon>Paraburkholderia</taxon>
    </lineage>
</organism>
<keyword evidence="2 3" id="KW-0732">Signal</keyword>
<evidence type="ECO:0000313" key="6">
    <source>
        <dbReference type="Proteomes" id="UP000826462"/>
    </source>
</evidence>
<proteinExistence type="predicted"/>
<dbReference type="RefSeq" id="WP_219798902.1">
    <property type="nucleotide sequence ID" value="NZ_CP080095.1"/>
</dbReference>
<feature type="domain" description="Outer membrane protein beta-barrel" evidence="4">
    <location>
        <begin position="34"/>
        <end position="181"/>
    </location>
</feature>
<evidence type="ECO:0000313" key="5">
    <source>
        <dbReference type="EMBL" id="QYD69562.1"/>
    </source>
</evidence>
<keyword evidence="6" id="KW-1185">Reference proteome</keyword>
<dbReference type="Gene3D" id="2.40.160.20">
    <property type="match status" value="1"/>
</dbReference>
<evidence type="ECO:0000256" key="1">
    <source>
        <dbReference type="ARBA" id="ARBA00004442"/>
    </source>
</evidence>
<name>A0ABX8UMJ1_9BURK</name>
<dbReference type="SUPFAM" id="SSF56925">
    <property type="entry name" value="OMPA-like"/>
    <property type="match status" value="1"/>
</dbReference>